<dbReference type="InterPro" id="IPR021295">
    <property type="entry name" value="DUF2867"/>
</dbReference>
<feature type="domain" description="NAD(P)-binding" evidence="1">
    <location>
        <begin position="8"/>
        <end position="115"/>
    </location>
</feature>
<sequence>MSRIAVTGATGYIGGRLVPRLLSQGHQVKVFTRDAQRLRDVPWHAEVEIIEGDLADLEAVSRLCYGAEVVYYLVHSMSGSRNFAEQEKNCASVMARAALQQGVGQVVYLSGLHPSGKLSEHLESRVAVGEILSASVNTLVLQAGLVIGSGSASFEMVRHLSDVLPVMPAPRWVRNQVQPIAIRDALHYLVAAAQLQQPVHGAYDIGGPQAYSYAQLMQIYARVAGLREPAVWALPLLTPRLASHWVNLVTPLPRTLASALVASLQHDCVMQSRKIDDLIPPPEQGLCDYPRAVHLALEKINADAVETTWATAHPISAPAEPLPSDPQWAGRKSYTDTRRITTTATEQALFKVVQRLGGDSPYFAFPTLWRLRGLMDKLAGGVGSRRGRRSNSTLALGDVVDWWRVEALEKDRLLRLRAEMRVPGQAWLEYSIGRQANGKTELIQRAVFFPRGLWGRCYWWAVYPFHGVIFPATIANIAKDAEQARSDPRP</sequence>
<protein>
    <submittedName>
        <fullName evidence="2">SDR family oxidoreductase</fullName>
    </submittedName>
</protein>
<accession>A0AA95BTK9</accession>
<dbReference type="GO" id="GO:0044877">
    <property type="term" value="F:protein-containing complex binding"/>
    <property type="evidence" value="ECO:0007669"/>
    <property type="project" value="TreeGrafter"/>
</dbReference>
<dbReference type="InterPro" id="IPR016040">
    <property type="entry name" value="NAD(P)-bd_dom"/>
</dbReference>
<evidence type="ECO:0000313" key="2">
    <source>
        <dbReference type="EMBL" id="UUX60357.1"/>
    </source>
</evidence>
<dbReference type="KEGG" id="gar:AOZ07_07200"/>
<dbReference type="Pfam" id="PF11066">
    <property type="entry name" value="DUF2867"/>
    <property type="match status" value="1"/>
</dbReference>
<dbReference type="Proteomes" id="UP001060018">
    <property type="component" value="Chromosome"/>
</dbReference>
<dbReference type="RefSeq" id="WP_060701387.1">
    <property type="nucleotide sequence ID" value="NZ_CP012750.1"/>
</dbReference>
<evidence type="ECO:0000259" key="1">
    <source>
        <dbReference type="Pfam" id="PF13460"/>
    </source>
</evidence>
<dbReference type="PANTHER" id="PTHR12126:SF11">
    <property type="entry name" value="NADH DEHYDROGENASE [UBIQUINONE] 1 ALPHA SUBCOMPLEX SUBUNIT 9, MITOCHONDRIAL"/>
    <property type="match status" value="1"/>
</dbReference>
<dbReference type="PANTHER" id="PTHR12126">
    <property type="entry name" value="NADH-UBIQUINONE OXIDOREDUCTASE 39 KDA SUBUNIT-RELATED"/>
    <property type="match status" value="1"/>
</dbReference>
<proteinExistence type="predicted"/>
<dbReference type="InterPro" id="IPR036291">
    <property type="entry name" value="NAD(P)-bd_dom_sf"/>
</dbReference>
<dbReference type="AlphaFoldDB" id="A0AA95BTK9"/>
<organism evidence="2 3">
    <name type="scientific">Glutamicibacter halophytocola</name>
    <dbReference type="NCBI Taxonomy" id="1933880"/>
    <lineage>
        <taxon>Bacteria</taxon>
        <taxon>Bacillati</taxon>
        <taxon>Actinomycetota</taxon>
        <taxon>Actinomycetes</taxon>
        <taxon>Micrococcales</taxon>
        <taxon>Micrococcaceae</taxon>
        <taxon>Glutamicibacter</taxon>
    </lineage>
</organism>
<gene>
    <name evidence="2" type="ORF">NUH22_07040</name>
</gene>
<dbReference type="SUPFAM" id="SSF51735">
    <property type="entry name" value="NAD(P)-binding Rossmann-fold domains"/>
    <property type="match status" value="1"/>
</dbReference>
<evidence type="ECO:0000313" key="3">
    <source>
        <dbReference type="Proteomes" id="UP001060018"/>
    </source>
</evidence>
<name>A0AA95BTK9_9MICC</name>
<dbReference type="Gene3D" id="3.40.50.720">
    <property type="entry name" value="NAD(P)-binding Rossmann-like Domain"/>
    <property type="match status" value="1"/>
</dbReference>
<dbReference type="InterPro" id="IPR051207">
    <property type="entry name" value="ComplexI_NDUFA9_subunit"/>
</dbReference>
<dbReference type="Pfam" id="PF13460">
    <property type="entry name" value="NAD_binding_10"/>
    <property type="match status" value="1"/>
</dbReference>
<reference evidence="2" key="1">
    <citation type="journal article" date="2022" name="Pest Manag. Sci.">
        <title>Glutamicibacter halophytocola-mediated host fitness of potato tuber moth on Solanaceae crops.</title>
        <authorList>
            <person name="Wang W."/>
            <person name="Xiao G."/>
            <person name="Du G."/>
            <person name="Chang L."/>
            <person name="Yang Y."/>
            <person name="Ye J."/>
            <person name="Chen B."/>
        </authorList>
    </citation>
    <scope>NUCLEOTIDE SEQUENCE</scope>
    <source>
        <strain evidence="2">S2</strain>
    </source>
</reference>
<dbReference type="EMBL" id="CP102487">
    <property type="protein sequence ID" value="UUX60357.1"/>
    <property type="molecule type" value="Genomic_DNA"/>
</dbReference>